<sequence precursor="true">MMTNHRKQPWPQLLARALAAALCVLPVIGASLLVAADRPNIVIILADDLGYGSLNSYDADESLIATPNIDRLAKQGRRFTDANTPSSVCSPTRYGLLTGRYDWRTNQKHGVVNTTDPLHIDTSRSTIASLLKSAGYRTAAIGKWHLGYGTTKADFTKPLTPGPLDIGFDYHFAVPQNHGDASGVYVRNRQVVGLRSDRNVPVGKSPYGRDFMGLDAPQRVDENVMDELTTDAVRWLDKQTADTPFFLYFAPVAIHFPYTPSAKTKGKSGTGLYGDWIHELDQSVGRILDAIEQMKATEETLVIFTSDNGGVLMTEGTRPEAEAYRAGLRCNGHLRGRKHSIYEGGFRIPFLVRWPGHVQPGSVCDETINLVDIYATLAAVIDQPLRLDEDIAEDSFNVLPAMLGTLHQEPLRPSMIVHSPNGNFAIRCGPWKYIEGKPSPTLKRIPRRDELHAQLYNLQDDPGEKHNVINEYPDAANRLASLLEQLRNEGRSSTRTSQRENTK</sequence>
<dbReference type="Gene3D" id="3.30.1120.10">
    <property type="match status" value="1"/>
</dbReference>
<dbReference type="AlphaFoldDB" id="A0A517T259"/>
<dbReference type="PROSITE" id="PS00523">
    <property type="entry name" value="SULFATASE_1"/>
    <property type="match status" value="1"/>
</dbReference>
<dbReference type="EC" id="3.1.6.1" evidence="6"/>
<evidence type="ECO:0000313" key="6">
    <source>
        <dbReference type="EMBL" id="QDT62464.1"/>
    </source>
</evidence>
<keyword evidence="2" id="KW-0479">Metal-binding</keyword>
<comment type="similarity">
    <text evidence="1">Belongs to the sulfatase family.</text>
</comment>
<evidence type="ECO:0000256" key="3">
    <source>
        <dbReference type="ARBA" id="ARBA00022801"/>
    </source>
</evidence>
<dbReference type="GO" id="GO:0046872">
    <property type="term" value="F:metal ion binding"/>
    <property type="evidence" value="ECO:0007669"/>
    <property type="project" value="UniProtKB-KW"/>
</dbReference>
<dbReference type="PANTHER" id="PTHR42693:SF53">
    <property type="entry name" value="ENDO-4-O-SULFATASE"/>
    <property type="match status" value="1"/>
</dbReference>
<feature type="domain" description="Sulfatase N-terminal" evidence="5">
    <location>
        <begin position="39"/>
        <end position="380"/>
    </location>
</feature>
<evidence type="ECO:0000256" key="1">
    <source>
        <dbReference type="ARBA" id="ARBA00008779"/>
    </source>
</evidence>
<evidence type="ECO:0000256" key="4">
    <source>
        <dbReference type="ARBA" id="ARBA00022837"/>
    </source>
</evidence>
<dbReference type="SUPFAM" id="SSF53649">
    <property type="entry name" value="Alkaline phosphatase-like"/>
    <property type="match status" value="1"/>
</dbReference>
<dbReference type="Proteomes" id="UP000315003">
    <property type="component" value="Chromosome"/>
</dbReference>
<protein>
    <submittedName>
        <fullName evidence="6">Arylsulfatase</fullName>
        <ecNumber evidence="6">3.1.6.1</ecNumber>
    </submittedName>
</protein>
<evidence type="ECO:0000256" key="2">
    <source>
        <dbReference type="ARBA" id="ARBA00022723"/>
    </source>
</evidence>
<dbReference type="InterPro" id="IPR024607">
    <property type="entry name" value="Sulfatase_CS"/>
</dbReference>
<dbReference type="PANTHER" id="PTHR42693">
    <property type="entry name" value="ARYLSULFATASE FAMILY MEMBER"/>
    <property type="match status" value="1"/>
</dbReference>
<evidence type="ECO:0000313" key="7">
    <source>
        <dbReference type="Proteomes" id="UP000315003"/>
    </source>
</evidence>
<keyword evidence="7" id="KW-1185">Reference proteome</keyword>
<dbReference type="GO" id="GO:0004065">
    <property type="term" value="F:arylsulfatase activity"/>
    <property type="evidence" value="ECO:0007669"/>
    <property type="project" value="UniProtKB-EC"/>
</dbReference>
<dbReference type="Gene3D" id="3.40.720.10">
    <property type="entry name" value="Alkaline Phosphatase, subunit A"/>
    <property type="match status" value="1"/>
</dbReference>
<keyword evidence="3 6" id="KW-0378">Hydrolase</keyword>
<dbReference type="Pfam" id="PF00884">
    <property type="entry name" value="Sulfatase"/>
    <property type="match status" value="1"/>
</dbReference>
<dbReference type="InterPro" id="IPR017850">
    <property type="entry name" value="Alkaline_phosphatase_core_sf"/>
</dbReference>
<proteinExistence type="inferred from homology"/>
<dbReference type="InterPro" id="IPR050738">
    <property type="entry name" value="Sulfatase"/>
</dbReference>
<keyword evidence="4" id="KW-0106">Calcium</keyword>
<dbReference type="RefSeq" id="WP_145277251.1">
    <property type="nucleotide sequence ID" value="NZ_CP036272.1"/>
</dbReference>
<reference evidence="6 7" key="1">
    <citation type="submission" date="2019-02" db="EMBL/GenBank/DDBJ databases">
        <title>Deep-cultivation of Planctomycetes and their phenomic and genomic characterization uncovers novel biology.</title>
        <authorList>
            <person name="Wiegand S."/>
            <person name="Jogler M."/>
            <person name="Boedeker C."/>
            <person name="Pinto D."/>
            <person name="Vollmers J."/>
            <person name="Rivas-Marin E."/>
            <person name="Kohn T."/>
            <person name="Peeters S.H."/>
            <person name="Heuer A."/>
            <person name="Rast P."/>
            <person name="Oberbeckmann S."/>
            <person name="Bunk B."/>
            <person name="Jeske O."/>
            <person name="Meyerdierks A."/>
            <person name="Storesund J.E."/>
            <person name="Kallscheuer N."/>
            <person name="Luecker S."/>
            <person name="Lage O.M."/>
            <person name="Pohl T."/>
            <person name="Merkel B.J."/>
            <person name="Hornburger P."/>
            <person name="Mueller R.-W."/>
            <person name="Bruemmer F."/>
            <person name="Labrenz M."/>
            <person name="Spormann A.M."/>
            <person name="Op den Camp H."/>
            <person name="Overmann J."/>
            <person name="Amann R."/>
            <person name="Jetten M.S.M."/>
            <person name="Mascher T."/>
            <person name="Medema M.H."/>
            <person name="Devos D.P."/>
            <person name="Kaster A.-K."/>
            <person name="Ovreas L."/>
            <person name="Rohde M."/>
            <person name="Galperin M.Y."/>
            <person name="Jogler C."/>
        </authorList>
    </citation>
    <scope>NUCLEOTIDE SEQUENCE [LARGE SCALE GENOMIC DNA]</scope>
    <source>
        <strain evidence="6 7">SV_7m_r</strain>
    </source>
</reference>
<gene>
    <name evidence="6" type="primary">atsA_72</name>
    <name evidence="6" type="ORF">SV7mr_50120</name>
</gene>
<dbReference type="EMBL" id="CP036272">
    <property type="protein sequence ID" value="QDT62464.1"/>
    <property type="molecule type" value="Genomic_DNA"/>
</dbReference>
<dbReference type="OrthoDB" id="230297at2"/>
<organism evidence="6 7">
    <name type="scientific">Stieleria bergensis</name>
    <dbReference type="NCBI Taxonomy" id="2528025"/>
    <lineage>
        <taxon>Bacteria</taxon>
        <taxon>Pseudomonadati</taxon>
        <taxon>Planctomycetota</taxon>
        <taxon>Planctomycetia</taxon>
        <taxon>Pirellulales</taxon>
        <taxon>Pirellulaceae</taxon>
        <taxon>Stieleria</taxon>
    </lineage>
</organism>
<dbReference type="InterPro" id="IPR000917">
    <property type="entry name" value="Sulfatase_N"/>
</dbReference>
<dbReference type="CDD" id="cd16143">
    <property type="entry name" value="ARS_like"/>
    <property type="match status" value="1"/>
</dbReference>
<name>A0A517T259_9BACT</name>
<dbReference type="PROSITE" id="PS00149">
    <property type="entry name" value="SULFATASE_2"/>
    <property type="match status" value="1"/>
</dbReference>
<accession>A0A517T259</accession>
<evidence type="ECO:0000259" key="5">
    <source>
        <dbReference type="Pfam" id="PF00884"/>
    </source>
</evidence>